<dbReference type="Gene3D" id="2.170.16.10">
    <property type="entry name" value="Hedgehog/Intein (Hint) domain"/>
    <property type="match status" value="1"/>
</dbReference>
<dbReference type="InterPro" id="IPR036844">
    <property type="entry name" value="Hint_dom_sf"/>
</dbReference>
<protein>
    <recommendedName>
        <fullName evidence="1">Hedgehog/Intein (Hint) domain-containing protein</fullName>
    </recommendedName>
</protein>
<accession>A0A365YTU1</accession>
<organism evidence="2 3">
    <name type="scientific">Novacetimonas cocois</name>
    <dbReference type="NCBI Taxonomy" id="1747507"/>
    <lineage>
        <taxon>Bacteria</taxon>
        <taxon>Pseudomonadati</taxon>
        <taxon>Pseudomonadota</taxon>
        <taxon>Alphaproteobacteria</taxon>
        <taxon>Acetobacterales</taxon>
        <taxon>Acetobacteraceae</taxon>
        <taxon>Novacetimonas</taxon>
    </lineage>
</organism>
<comment type="caution">
    <text evidence="2">The sequence shown here is derived from an EMBL/GenBank/DDBJ whole genome shotgun (WGS) entry which is preliminary data.</text>
</comment>
<dbReference type="OrthoDB" id="6305173at2"/>
<dbReference type="Proteomes" id="UP000252680">
    <property type="component" value="Unassembled WGS sequence"/>
</dbReference>
<proteinExistence type="predicted"/>
<feature type="domain" description="Hedgehog/Intein (Hint)" evidence="1">
    <location>
        <begin position="141"/>
        <end position="276"/>
    </location>
</feature>
<dbReference type="SUPFAM" id="SSF51294">
    <property type="entry name" value="Hedgehog/intein (Hint) domain"/>
    <property type="match status" value="1"/>
</dbReference>
<name>A0A365YTU1_9PROT</name>
<dbReference type="Pfam" id="PF13403">
    <property type="entry name" value="Hint_2"/>
    <property type="match status" value="1"/>
</dbReference>
<gene>
    <name evidence="2" type="ORF">NJLHNGOC_12675</name>
</gene>
<dbReference type="AlphaFoldDB" id="A0A365YTU1"/>
<evidence type="ECO:0000313" key="3">
    <source>
        <dbReference type="Proteomes" id="UP000252680"/>
    </source>
</evidence>
<sequence>MTNYVTFNDYTISQSNQFFLAEEFPSSDGTSDTVTPASDMGEIYTGTTGENGTLVFQSTNMPGQVTVSNVVPDGNGGTTSTQEFLLTQSGYQSNGQILFHDSNGSPMLLSNTQIAQLSNGQYPSTVLTDNGTATFNTAIACFTKGALIRTADGDRPIESLSVGDLVLTATGEQKAITWVGHRLMRFVGANANLDGLPIQISANAFGPGLPFADLIVSPGHAMAFDVVGTVLVPAKSLLNGSTIRQLDVKSVTYYHIELEEHGIVIANGVGAESFINVGNRSFFANTETVDLAANPDDAARMLSDYCAPFYDNGVIVEAVRAQIARRAETLGWTQSYDLLSGIRLDVDGKIVSPHVRGAVAKFLVPADAHSIRILSTSNVPGFLGINADNRKLGVYISKITLSDGFSAERNIAMNDPCLSDGFHVFEETGSRWTDGNANLPTALLDGMDGTVMLSITSAGSLPTWTQNVAEDEVQESVAA</sequence>
<dbReference type="EMBL" id="QEXL01000018">
    <property type="protein sequence ID" value="RBM05404.1"/>
    <property type="molecule type" value="Genomic_DNA"/>
</dbReference>
<dbReference type="RefSeq" id="WP_113596697.1">
    <property type="nucleotide sequence ID" value="NZ_QEXL01000018.1"/>
</dbReference>
<dbReference type="InterPro" id="IPR028992">
    <property type="entry name" value="Hedgehog/Intein_dom"/>
</dbReference>
<evidence type="ECO:0000313" key="2">
    <source>
        <dbReference type="EMBL" id="RBM05404.1"/>
    </source>
</evidence>
<evidence type="ECO:0000259" key="1">
    <source>
        <dbReference type="Pfam" id="PF13403"/>
    </source>
</evidence>
<reference evidence="2 3" key="1">
    <citation type="submission" date="2018-05" db="EMBL/GenBank/DDBJ databases">
        <title>Komagataeibacter cocois sp. nov., for a novel cellulose- producing strain isolated from coconut milk.</title>
        <authorList>
            <person name="Liu L."/>
            <person name="Wang Y."/>
            <person name="Liu S."/>
            <person name="Bi J."/>
            <person name="Chen H."/>
            <person name="Deng J."/>
            <person name="Zhang C."/>
            <person name="Hu Q."/>
            <person name="Li C."/>
        </authorList>
    </citation>
    <scope>NUCLEOTIDE SEQUENCE [LARGE SCALE GENOMIC DNA]</scope>
    <source>
        <strain evidence="2 3">WE7</strain>
    </source>
</reference>
<keyword evidence="3" id="KW-1185">Reference proteome</keyword>